<protein>
    <recommendedName>
        <fullName evidence="4">Outer membrane protein beta-barrel domain-containing protein</fullName>
    </recommendedName>
</protein>
<dbReference type="InterPro" id="IPR011250">
    <property type="entry name" value="OMP/PagP_B-barrel"/>
</dbReference>
<gene>
    <name evidence="2" type="ORF">BSZ37_10180</name>
</gene>
<evidence type="ECO:0008006" key="4">
    <source>
        <dbReference type="Google" id="ProtNLM"/>
    </source>
</evidence>
<dbReference type="RefSeq" id="WP_095510440.1">
    <property type="nucleotide sequence ID" value="NZ_MQWD01000001.1"/>
</dbReference>
<evidence type="ECO:0000313" key="2">
    <source>
        <dbReference type="EMBL" id="PAP76774.1"/>
    </source>
</evidence>
<dbReference type="Gene3D" id="2.40.160.20">
    <property type="match status" value="1"/>
</dbReference>
<keyword evidence="3" id="KW-1185">Reference proteome</keyword>
<feature type="signal peptide" evidence="1">
    <location>
        <begin position="1"/>
        <end position="22"/>
    </location>
</feature>
<comment type="caution">
    <text evidence="2">The sequence shown here is derived from an EMBL/GenBank/DDBJ whole genome shotgun (WGS) entry which is preliminary data.</text>
</comment>
<dbReference type="EMBL" id="MQWD01000001">
    <property type="protein sequence ID" value="PAP76774.1"/>
    <property type="molecule type" value="Genomic_DNA"/>
</dbReference>
<organism evidence="2 3">
    <name type="scientific">Rubrivirga marina</name>
    <dbReference type="NCBI Taxonomy" id="1196024"/>
    <lineage>
        <taxon>Bacteria</taxon>
        <taxon>Pseudomonadati</taxon>
        <taxon>Rhodothermota</taxon>
        <taxon>Rhodothermia</taxon>
        <taxon>Rhodothermales</taxon>
        <taxon>Rubricoccaceae</taxon>
        <taxon>Rubrivirga</taxon>
    </lineage>
</organism>
<evidence type="ECO:0000256" key="1">
    <source>
        <dbReference type="SAM" id="SignalP"/>
    </source>
</evidence>
<evidence type="ECO:0000313" key="3">
    <source>
        <dbReference type="Proteomes" id="UP000216339"/>
    </source>
</evidence>
<sequence>MRTFALALALLGLTAAFAPAQAQGAFMPYLGYNLDSENVVLGVGARFGFPLNVPISLTAQPAIEYQFVDVDDVTVLQLDLNAVAQFNGAMVAPYAGAGLAVGYVDAGGTSDTDLGLNVLGGVLFNPTGFGQPFAQARYTIGDGPDALTIMGGVALGF</sequence>
<proteinExistence type="predicted"/>
<dbReference type="AlphaFoldDB" id="A0A271J161"/>
<accession>A0A271J161</accession>
<keyword evidence="1" id="KW-0732">Signal</keyword>
<dbReference type="SUPFAM" id="SSF56925">
    <property type="entry name" value="OMPA-like"/>
    <property type="match status" value="1"/>
</dbReference>
<feature type="chain" id="PRO_5013035267" description="Outer membrane protein beta-barrel domain-containing protein" evidence="1">
    <location>
        <begin position="23"/>
        <end position="157"/>
    </location>
</feature>
<reference evidence="2 3" key="1">
    <citation type="submission" date="2016-11" db="EMBL/GenBank/DDBJ databases">
        <title>Study of marine rhodopsin-containing bacteria.</title>
        <authorList>
            <person name="Yoshizawa S."/>
            <person name="Kumagai Y."/>
            <person name="Kogure K."/>
        </authorList>
    </citation>
    <scope>NUCLEOTIDE SEQUENCE [LARGE SCALE GENOMIC DNA]</scope>
    <source>
        <strain evidence="2 3">SAORIC-28</strain>
    </source>
</reference>
<name>A0A271J161_9BACT</name>
<dbReference type="Proteomes" id="UP000216339">
    <property type="component" value="Unassembled WGS sequence"/>
</dbReference>